<dbReference type="Gene3D" id="3.30.70.100">
    <property type="match status" value="1"/>
</dbReference>
<evidence type="ECO:0000259" key="2">
    <source>
        <dbReference type="PROSITE" id="PS50846"/>
    </source>
</evidence>
<dbReference type="GO" id="GO:0046872">
    <property type="term" value="F:metal ion binding"/>
    <property type="evidence" value="ECO:0007669"/>
    <property type="project" value="UniProtKB-KW"/>
</dbReference>
<evidence type="ECO:0000256" key="1">
    <source>
        <dbReference type="ARBA" id="ARBA00022723"/>
    </source>
</evidence>
<dbReference type="PROSITE" id="PS01047">
    <property type="entry name" value="HMA_1"/>
    <property type="match status" value="1"/>
</dbReference>
<name>A0A2R6ASL0_9ARCH</name>
<dbReference type="FunFam" id="3.30.70.100:FF:000001">
    <property type="entry name" value="ATPase copper transporting beta"/>
    <property type="match status" value="1"/>
</dbReference>
<dbReference type="InterPro" id="IPR017969">
    <property type="entry name" value="Heavy-metal-associated_CS"/>
</dbReference>
<accession>A0A2R6ASL0</accession>
<reference evidence="3 4" key="1">
    <citation type="submission" date="2017-04" db="EMBL/GenBank/DDBJ databases">
        <title>Novel microbial lineages endemic to geothermal iron-oxide mats fill important gaps in the evolutionary history of Archaea.</title>
        <authorList>
            <person name="Jay Z.J."/>
            <person name="Beam J.P."/>
            <person name="Dlakic M."/>
            <person name="Rusch D.B."/>
            <person name="Kozubal M.A."/>
            <person name="Inskeep W.P."/>
        </authorList>
    </citation>
    <scope>NUCLEOTIDE SEQUENCE [LARGE SCALE GENOMIC DNA]</scope>
    <source>
        <strain evidence="3">OSP_C</strain>
    </source>
</reference>
<dbReference type="CDD" id="cd00371">
    <property type="entry name" value="HMA"/>
    <property type="match status" value="1"/>
</dbReference>
<dbReference type="InterPro" id="IPR036163">
    <property type="entry name" value="HMA_dom_sf"/>
</dbReference>
<feature type="domain" description="HMA" evidence="2">
    <location>
        <begin position="4"/>
        <end position="67"/>
    </location>
</feature>
<dbReference type="Pfam" id="PF00403">
    <property type="entry name" value="HMA"/>
    <property type="match status" value="1"/>
</dbReference>
<dbReference type="PROSITE" id="PS50846">
    <property type="entry name" value="HMA_2"/>
    <property type="match status" value="1"/>
</dbReference>
<dbReference type="Proteomes" id="UP000241473">
    <property type="component" value="Unassembled WGS sequence"/>
</dbReference>
<dbReference type="SUPFAM" id="SSF55008">
    <property type="entry name" value="HMA, heavy metal-associated domain"/>
    <property type="match status" value="1"/>
</dbReference>
<gene>
    <name evidence="3" type="ORF">B9Q00_01615</name>
</gene>
<protein>
    <recommendedName>
        <fullName evidence="2">HMA domain-containing protein</fullName>
    </recommendedName>
</protein>
<sequence>MSEVLEEFKIVGMHCATCSVTVESAIKKLGVKSVSVNLATEEAVVEHQGLSAKQIVEAIRQAGYDVLTAYLLVELENVSEDEISYVSNSLEKRRAL</sequence>
<organism evidence="3 4">
    <name type="scientific">Candidatus Marsarchaeota G1 archaeon OSP_C</name>
    <dbReference type="NCBI Taxonomy" id="1978154"/>
    <lineage>
        <taxon>Archaea</taxon>
        <taxon>Candidatus Marsarchaeota</taxon>
        <taxon>Candidatus Marsarchaeota group 1</taxon>
    </lineage>
</organism>
<keyword evidence="1" id="KW-0479">Metal-binding</keyword>
<evidence type="ECO:0000313" key="3">
    <source>
        <dbReference type="EMBL" id="PSN89338.1"/>
    </source>
</evidence>
<comment type="caution">
    <text evidence="3">The sequence shown here is derived from an EMBL/GenBank/DDBJ whole genome shotgun (WGS) entry which is preliminary data.</text>
</comment>
<dbReference type="AlphaFoldDB" id="A0A2R6ASL0"/>
<proteinExistence type="predicted"/>
<dbReference type="EMBL" id="NEXB01000004">
    <property type="protein sequence ID" value="PSN89338.1"/>
    <property type="molecule type" value="Genomic_DNA"/>
</dbReference>
<dbReference type="InterPro" id="IPR006121">
    <property type="entry name" value="HMA_dom"/>
</dbReference>
<evidence type="ECO:0000313" key="4">
    <source>
        <dbReference type="Proteomes" id="UP000241473"/>
    </source>
</evidence>